<organism evidence="1 2">
    <name type="scientific">Hyella patelloides LEGE 07179</name>
    <dbReference type="NCBI Taxonomy" id="945734"/>
    <lineage>
        <taxon>Bacteria</taxon>
        <taxon>Bacillati</taxon>
        <taxon>Cyanobacteriota</taxon>
        <taxon>Cyanophyceae</taxon>
        <taxon>Pleurocapsales</taxon>
        <taxon>Hyellaceae</taxon>
        <taxon>Hyella</taxon>
    </lineage>
</organism>
<gene>
    <name evidence="1" type="ORF">H1P_1880009</name>
</gene>
<reference evidence="1 2" key="1">
    <citation type="submission" date="2019-01" db="EMBL/GenBank/DDBJ databases">
        <authorList>
            <person name="Brito A."/>
        </authorList>
    </citation>
    <scope>NUCLEOTIDE SEQUENCE [LARGE SCALE GENOMIC DNA]</scope>
    <source>
        <strain evidence="1">1</strain>
    </source>
</reference>
<dbReference type="PANTHER" id="PTHR38471:SF2">
    <property type="entry name" value="FOUR HELIX BUNDLE PROTEIN"/>
    <property type="match status" value="1"/>
</dbReference>
<proteinExistence type="predicted"/>
<evidence type="ECO:0000313" key="2">
    <source>
        <dbReference type="Proteomes" id="UP000320055"/>
    </source>
</evidence>
<dbReference type="OrthoDB" id="285993at2"/>
<evidence type="ECO:0008006" key="3">
    <source>
        <dbReference type="Google" id="ProtNLM"/>
    </source>
</evidence>
<dbReference type="Pfam" id="PF05635">
    <property type="entry name" value="23S_rRNA_IVP"/>
    <property type="match status" value="1"/>
</dbReference>
<dbReference type="NCBIfam" id="TIGR02436">
    <property type="entry name" value="four helix bundle protein"/>
    <property type="match status" value="1"/>
</dbReference>
<evidence type="ECO:0000313" key="1">
    <source>
        <dbReference type="EMBL" id="VEP13181.1"/>
    </source>
</evidence>
<accession>A0A563VP45</accession>
<dbReference type="AlphaFoldDB" id="A0A563VP45"/>
<keyword evidence="2" id="KW-1185">Reference proteome</keyword>
<dbReference type="SUPFAM" id="SSF158446">
    <property type="entry name" value="IVS-encoded protein-like"/>
    <property type="match status" value="1"/>
</dbReference>
<dbReference type="InterPro" id="IPR012657">
    <property type="entry name" value="23S_rRNA-intervening_sequence"/>
</dbReference>
<dbReference type="PANTHER" id="PTHR38471">
    <property type="entry name" value="FOUR HELIX BUNDLE PROTEIN"/>
    <property type="match status" value="1"/>
</dbReference>
<dbReference type="PIRSF" id="PIRSF035652">
    <property type="entry name" value="CHP02436"/>
    <property type="match status" value="1"/>
</dbReference>
<name>A0A563VP45_9CYAN</name>
<dbReference type="InterPro" id="IPR036583">
    <property type="entry name" value="23S_rRNA_IVS_sf"/>
</dbReference>
<dbReference type="RefSeq" id="WP_144871435.1">
    <property type="nucleotide sequence ID" value="NZ_LR213938.1"/>
</dbReference>
<protein>
    <recommendedName>
        <fullName evidence="3">Four helix bundle protein</fullName>
    </recommendedName>
</protein>
<sequence>MSEDLKRRTKSFALRIIRVYSSLPKETVAQVLGKQVWRSGTSVGAHYREACRSRSHAEFISKIEGGLQELEETVYWLELLIESGLVSQARLNLLLQESDELTAILVASVKKAKQNNLRRKTK</sequence>
<dbReference type="EMBL" id="CAACVJ010000099">
    <property type="protein sequence ID" value="VEP13181.1"/>
    <property type="molecule type" value="Genomic_DNA"/>
</dbReference>
<dbReference type="Gene3D" id="1.20.1440.60">
    <property type="entry name" value="23S rRNA-intervening sequence"/>
    <property type="match status" value="1"/>
</dbReference>
<dbReference type="Proteomes" id="UP000320055">
    <property type="component" value="Unassembled WGS sequence"/>
</dbReference>